<feature type="chain" id="PRO_5043731299" description="GH16 domain-containing protein" evidence="3">
    <location>
        <begin position="24"/>
        <end position="284"/>
    </location>
</feature>
<reference evidence="5 6" key="1">
    <citation type="submission" date="2021-07" db="EMBL/GenBank/DDBJ databases">
        <title>The Aristolochia fimbriata genome: insights into angiosperm evolution, floral development and chemical biosynthesis.</title>
        <authorList>
            <person name="Jiao Y."/>
        </authorList>
    </citation>
    <scope>NUCLEOTIDE SEQUENCE [LARGE SCALE GENOMIC DNA]</scope>
    <source>
        <strain evidence="5">IBCAS-2021</strain>
        <tissue evidence="5">Leaf</tissue>
    </source>
</reference>
<protein>
    <recommendedName>
        <fullName evidence="4">GH16 domain-containing protein</fullName>
    </recommendedName>
</protein>
<dbReference type="Proteomes" id="UP000825729">
    <property type="component" value="Unassembled WGS sequence"/>
</dbReference>
<feature type="signal peptide" evidence="3">
    <location>
        <begin position="1"/>
        <end position="23"/>
    </location>
</feature>
<dbReference type="SUPFAM" id="SSF49899">
    <property type="entry name" value="Concanavalin A-like lectins/glucanases"/>
    <property type="match status" value="1"/>
</dbReference>
<accession>A0AAV7F9Y4</accession>
<dbReference type="InterPro" id="IPR044791">
    <property type="entry name" value="Beta-glucanase/XTH"/>
</dbReference>
<keyword evidence="1" id="KW-0378">Hydrolase</keyword>
<keyword evidence="3" id="KW-0732">Signal</keyword>
<gene>
    <name evidence="5" type="ORF">H6P81_000886</name>
</gene>
<dbReference type="InterPro" id="IPR008263">
    <property type="entry name" value="GH16_AS"/>
</dbReference>
<dbReference type="Pfam" id="PF00722">
    <property type="entry name" value="Glyco_hydro_16"/>
    <property type="match status" value="2"/>
</dbReference>
<dbReference type="PROSITE" id="PS51762">
    <property type="entry name" value="GH16_2"/>
    <property type="match status" value="1"/>
</dbReference>
<evidence type="ECO:0000256" key="2">
    <source>
        <dbReference type="ARBA" id="ARBA00023295"/>
    </source>
</evidence>
<sequence>MRRTMKLILHGLVLSLFFEVVAAGDFFSDVEILWGGERAKISNGGQLLQLSLDRDSGSGFQSKQEYLYAKIDMRIQLVPGNSAGTVTAYYLSSTGGRHDEIDLEFLGNVTGEPYILHTNVFTQGKGNREQQFYLWVFRNAEKVGVPYPNSQPMRLYSSLWNGDAWATRGGLVKIDWSKAPFIAFYEGFAADACVWSESEGRSRGCSDYSKGEWYWTQTLDPRGARKLSKGVREIFMGLWLSTSPLQDDLELNKEMGKQFVDLLTEELKLQESCCRREQSSHEFN</sequence>
<keyword evidence="2" id="KW-0326">Glycosidase</keyword>
<evidence type="ECO:0000259" key="4">
    <source>
        <dbReference type="PROSITE" id="PS51762"/>
    </source>
</evidence>
<comment type="caution">
    <text evidence="5">The sequence shown here is derived from an EMBL/GenBank/DDBJ whole genome shotgun (WGS) entry which is preliminary data.</text>
</comment>
<dbReference type="PANTHER" id="PTHR31062">
    <property type="entry name" value="XYLOGLUCAN ENDOTRANSGLUCOSYLASE/HYDROLASE PROTEIN 8-RELATED"/>
    <property type="match status" value="1"/>
</dbReference>
<evidence type="ECO:0000313" key="5">
    <source>
        <dbReference type="EMBL" id="KAG9456378.1"/>
    </source>
</evidence>
<dbReference type="InterPro" id="IPR013320">
    <property type="entry name" value="ConA-like_dom_sf"/>
</dbReference>
<organism evidence="5 6">
    <name type="scientific">Aristolochia fimbriata</name>
    <name type="common">White veined hardy Dutchman's pipe vine</name>
    <dbReference type="NCBI Taxonomy" id="158543"/>
    <lineage>
        <taxon>Eukaryota</taxon>
        <taxon>Viridiplantae</taxon>
        <taxon>Streptophyta</taxon>
        <taxon>Embryophyta</taxon>
        <taxon>Tracheophyta</taxon>
        <taxon>Spermatophyta</taxon>
        <taxon>Magnoliopsida</taxon>
        <taxon>Magnoliidae</taxon>
        <taxon>Piperales</taxon>
        <taxon>Aristolochiaceae</taxon>
        <taxon>Aristolochia</taxon>
    </lineage>
</organism>
<evidence type="ECO:0000256" key="1">
    <source>
        <dbReference type="ARBA" id="ARBA00022801"/>
    </source>
</evidence>
<dbReference type="AlphaFoldDB" id="A0AAV7F9Y4"/>
<evidence type="ECO:0000256" key="3">
    <source>
        <dbReference type="SAM" id="SignalP"/>
    </source>
</evidence>
<name>A0AAV7F9Y4_ARIFI</name>
<evidence type="ECO:0000313" key="6">
    <source>
        <dbReference type="Proteomes" id="UP000825729"/>
    </source>
</evidence>
<dbReference type="Gene3D" id="2.60.120.200">
    <property type="match status" value="2"/>
</dbReference>
<dbReference type="GO" id="GO:0004553">
    <property type="term" value="F:hydrolase activity, hydrolyzing O-glycosyl compounds"/>
    <property type="evidence" value="ECO:0007669"/>
    <property type="project" value="InterPro"/>
</dbReference>
<proteinExistence type="predicted"/>
<dbReference type="EMBL" id="JAINDJ010000002">
    <property type="protein sequence ID" value="KAG9456378.1"/>
    <property type="molecule type" value="Genomic_DNA"/>
</dbReference>
<dbReference type="PROSITE" id="PS01034">
    <property type="entry name" value="GH16_1"/>
    <property type="match status" value="1"/>
</dbReference>
<keyword evidence="6" id="KW-1185">Reference proteome</keyword>
<dbReference type="InterPro" id="IPR000757">
    <property type="entry name" value="Beta-glucanase-like"/>
</dbReference>
<feature type="domain" description="GH16" evidence="4">
    <location>
        <begin position="7"/>
        <end position="224"/>
    </location>
</feature>
<dbReference type="GO" id="GO:0005975">
    <property type="term" value="P:carbohydrate metabolic process"/>
    <property type="evidence" value="ECO:0007669"/>
    <property type="project" value="InterPro"/>
</dbReference>